<feature type="domain" description="Carbohydrate kinase PfkB" evidence="6">
    <location>
        <begin position="23"/>
        <end position="305"/>
    </location>
</feature>
<evidence type="ECO:0000256" key="3">
    <source>
        <dbReference type="ARBA" id="ARBA00022741"/>
    </source>
</evidence>
<organism evidence="7">
    <name type="scientific">freshwater metagenome</name>
    <dbReference type="NCBI Taxonomy" id="449393"/>
    <lineage>
        <taxon>unclassified sequences</taxon>
        <taxon>metagenomes</taxon>
        <taxon>ecological metagenomes</taxon>
    </lineage>
</organism>
<dbReference type="EMBL" id="CAFBMO010000052">
    <property type="protein sequence ID" value="CAB4911925.1"/>
    <property type="molecule type" value="Genomic_DNA"/>
</dbReference>
<proteinExistence type="inferred from homology"/>
<dbReference type="CDD" id="cd01167">
    <property type="entry name" value="bac_FRK"/>
    <property type="match status" value="1"/>
</dbReference>
<sequence length="313" mass="32663">MVQSTKFSHMITVMGENLIDIIVSPTGEVTSVVGGAPLNTARTLARLGHQATFLGGVSHDAFGNRIKRQLDADGVGYALGELTAQSTTLAIAELDDDGAATYRFMFEGTAAASLTPQTAVAALNPQTSVLHVGTLALVFDPLAHATQAVVQAVSASCVVMVDPNCRPSVMTDSTLFNETLKVVLDRADLVKVSGDDLEFLWPGIPAIDAAKKLQQESGAVVLFTDGAKAVRVITSDSEVVLDVPRVNVVDTVGAGDSFSGGFLACWLDAGRTRADLHNIDAIVEAAKFGIRVAGLTCQRAGAEPPFTADLKIG</sequence>
<dbReference type="PANTHER" id="PTHR43085">
    <property type="entry name" value="HEXOKINASE FAMILY MEMBER"/>
    <property type="match status" value="1"/>
</dbReference>
<dbReference type="InterPro" id="IPR011611">
    <property type="entry name" value="PfkB_dom"/>
</dbReference>
<keyword evidence="2" id="KW-0808">Transferase</keyword>
<protein>
    <submittedName>
        <fullName evidence="7">Unannotated protein</fullName>
    </submittedName>
</protein>
<evidence type="ECO:0000313" key="7">
    <source>
        <dbReference type="EMBL" id="CAB4626354.1"/>
    </source>
</evidence>
<reference evidence="7" key="1">
    <citation type="submission" date="2020-05" db="EMBL/GenBank/DDBJ databases">
        <authorList>
            <person name="Chiriac C."/>
            <person name="Salcher M."/>
            <person name="Ghai R."/>
            <person name="Kavagutti S V."/>
        </authorList>
    </citation>
    <scope>NUCLEOTIDE SEQUENCE</scope>
</reference>
<keyword evidence="4" id="KW-0418">Kinase</keyword>
<keyword evidence="3" id="KW-0547">Nucleotide-binding</keyword>
<evidence type="ECO:0000259" key="6">
    <source>
        <dbReference type="Pfam" id="PF00294"/>
    </source>
</evidence>
<evidence type="ECO:0000256" key="2">
    <source>
        <dbReference type="ARBA" id="ARBA00022679"/>
    </source>
</evidence>
<accession>A0A6J6IPK3</accession>
<dbReference type="EMBL" id="CAEZVB010000066">
    <property type="protein sequence ID" value="CAB4626354.1"/>
    <property type="molecule type" value="Genomic_DNA"/>
</dbReference>
<dbReference type="InterPro" id="IPR029056">
    <property type="entry name" value="Ribokinase-like"/>
</dbReference>
<dbReference type="InterPro" id="IPR002173">
    <property type="entry name" value="Carboh/pur_kinase_PfkB_CS"/>
</dbReference>
<dbReference type="Pfam" id="PF00294">
    <property type="entry name" value="PfkB"/>
    <property type="match status" value="1"/>
</dbReference>
<dbReference type="PROSITE" id="PS00584">
    <property type="entry name" value="PFKB_KINASES_2"/>
    <property type="match status" value="1"/>
</dbReference>
<comment type="similarity">
    <text evidence="1">Belongs to the carbohydrate kinase PfkB family.</text>
</comment>
<evidence type="ECO:0000313" key="8">
    <source>
        <dbReference type="EMBL" id="CAB4911925.1"/>
    </source>
</evidence>
<dbReference type="SUPFAM" id="SSF53613">
    <property type="entry name" value="Ribokinase-like"/>
    <property type="match status" value="1"/>
</dbReference>
<dbReference type="GO" id="GO:0016301">
    <property type="term" value="F:kinase activity"/>
    <property type="evidence" value="ECO:0007669"/>
    <property type="project" value="UniProtKB-KW"/>
</dbReference>
<dbReference type="PANTHER" id="PTHR43085:SF1">
    <property type="entry name" value="PSEUDOURIDINE KINASE-RELATED"/>
    <property type="match status" value="1"/>
</dbReference>
<evidence type="ECO:0000256" key="1">
    <source>
        <dbReference type="ARBA" id="ARBA00010688"/>
    </source>
</evidence>
<keyword evidence="5" id="KW-0067">ATP-binding</keyword>
<name>A0A6J6IPK3_9ZZZZ</name>
<dbReference type="GO" id="GO:0005524">
    <property type="term" value="F:ATP binding"/>
    <property type="evidence" value="ECO:0007669"/>
    <property type="project" value="UniProtKB-KW"/>
</dbReference>
<gene>
    <name evidence="7" type="ORF">UFOPK1908_01199</name>
    <name evidence="8" type="ORF">UFOPK3576_01183</name>
</gene>
<evidence type="ECO:0000256" key="5">
    <source>
        <dbReference type="ARBA" id="ARBA00022840"/>
    </source>
</evidence>
<dbReference type="AlphaFoldDB" id="A0A6J6IPK3"/>
<dbReference type="InterPro" id="IPR050306">
    <property type="entry name" value="PfkB_Carbo_kinase"/>
</dbReference>
<dbReference type="Gene3D" id="3.40.1190.20">
    <property type="match status" value="1"/>
</dbReference>
<evidence type="ECO:0000256" key="4">
    <source>
        <dbReference type="ARBA" id="ARBA00022777"/>
    </source>
</evidence>